<evidence type="ECO:0000313" key="2">
    <source>
        <dbReference type="EMBL" id="CBX98073.1"/>
    </source>
</evidence>
<dbReference type="eggNOG" id="ENOG502SWQJ">
    <property type="taxonomic scope" value="Eukaryota"/>
</dbReference>
<feature type="region of interest" description="Disordered" evidence="1">
    <location>
        <begin position="502"/>
        <end position="560"/>
    </location>
</feature>
<keyword evidence="3" id="KW-1185">Reference proteome</keyword>
<sequence length="606" mass="67449">MPDKGWRKKIHGKQPRALPPIKTTSRDVSGEDSGDRRTATGWRKTIQSSRPETPSSMSRLTPAITDADDVQSEHSEPQTPRPNSKPRVARYTSLFSSFKESSKAPDFNEPWSESSPPLQFYVDPLLALQSVHSHMISFTTPIPLEHHSGLFRVFEDYRRARHEKERLDTLLQDTLTSWTIAEDHWAESELCYKAEIRRLEILIANGTSGMTGLFRARQGSVIDRKRGHPKTISHDKHLPTVKLLCAEERDSQMPSKSQQLFFQRPVSPSKKMATLSKYLVDTHADQPPVGLRDRNHSSGLSRKVQSELDLKSIVRGNEEWSFHADDVSDNLGGLSVDKITGPRMSTDSKLECDSIIALRQLGGLIARRRGIEIDTFVDGLVALLSTVKKTQTCPRSSGEQGIQACSPALGKPDTSTGNPLGQHSIQRHKLRRFQSQPQLGIGRQRRRHFSFDLGDDQLEELEAFDMYTHSFSGEVSSEWEESPSLQHGRIAPRAHSVLAIPSSQPSSVDIQKPSKIPSPVGTLGRTRREESTSSLQTIFAKPADGRRDSDSSMRTGSPSQMLGTLESAVAPMGPLTECRDPETMVALAAAEGEDSRTPPYIWLCGR</sequence>
<dbReference type="EMBL" id="FP929133">
    <property type="protein sequence ID" value="CBX98073.1"/>
    <property type="molecule type" value="Genomic_DNA"/>
</dbReference>
<dbReference type="STRING" id="985895.E5A360"/>
<evidence type="ECO:0000313" key="3">
    <source>
        <dbReference type="Proteomes" id="UP000002668"/>
    </source>
</evidence>
<accession>E5A360</accession>
<evidence type="ECO:0000256" key="1">
    <source>
        <dbReference type="SAM" id="MobiDB-lite"/>
    </source>
</evidence>
<protein>
    <submittedName>
        <fullName evidence="2">Uncharacterized protein</fullName>
    </submittedName>
</protein>
<feature type="compositionally biased region" description="Polar residues" evidence="1">
    <location>
        <begin position="45"/>
        <end position="59"/>
    </location>
</feature>
<gene>
    <name evidence="2" type="ORF">LEMA_P094820.1</name>
</gene>
<dbReference type="AlphaFoldDB" id="E5A360"/>
<feature type="compositionally biased region" description="Basic and acidic residues" evidence="1">
    <location>
        <begin position="24"/>
        <end position="38"/>
    </location>
</feature>
<dbReference type="HOGENOM" id="CLU_397380_0_0_1"/>
<feature type="compositionally biased region" description="Basic residues" evidence="1">
    <location>
        <begin position="1"/>
        <end position="14"/>
    </location>
</feature>
<proteinExistence type="predicted"/>
<dbReference type="OrthoDB" id="5430717at2759"/>
<organism evidence="3">
    <name type="scientific">Leptosphaeria maculans (strain JN3 / isolate v23.1.3 / race Av1-4-5-6-7-8)</name>
    <name type="common">Blackleg fungus</name>
    <name type="synonym">Phoma lingam</name>
    <dbReference type="NCBI Taxonomy" id="985895"/>
    <lineage>
        <taxon>Eukaryota</taxon>
        <taxon>Fungi</taxon>
        <taxon>Dikarya</taxon>
        <taxon>Ascomycota</taxon>
        <taxon>Pezizomycotina</taxon>
        <taxon>Dothideomycetes</taxon>
        <taxon>Pleosporomycetidae</taxon>
        <taxon>Pleosporales</taxon>
        <taxon>Pleosporineae</taxon>
        <taxon>Leptosphaeriaceae</taxon>
        <taxon>Plenodomus</taxon>
        <taxon>Plenodomus lingam/Leptosphaeria maculans species complex</taxon>
    </lineage>
</organism>
<reference evidence="3" key="1">
    <citation type="journal article" date="2011" name="Nat. Commun.">
        <title>Effector diversification within compartments of the Leptosphaeria maculans genome affected by Repeat-Induced Point mutations.</title>
        <authorList>
            <person name="Rouxel T."/>
            <person name="Grandaubert J."/>
            <person name="Hane J.K."/>
            <person name="Hoede C."/>
            <person name="van de Wouw A.P."/>
            <person name="Couloux A."/>
            <person name="Dominguez V."/>
            <person name="Anthouard V."/>
            <person name="Bally P."/>
            <person name="Bourras S."/>
            <person name="Cozijnsen A.J."/>
            <person name="Ciuffetti L.M."/>
            <person name="Degrave A."/>
            <person name="Dilmaghani A."/>
            <person name="Duret L."/>
            <person name="Fudal I."/>
            <person name="Goodwin S.B."/>
            <person name="Gout L."/>
            <person name="Glaser N."/>
            <person name="Linglin J."/>
            <person name="Kema G.H.J."/>
            <person name="Lapalu N."/>
            <person name="Lawrence C.B."/>
            <person name="May K."/>
            <person name="Meyer M."/>
            <person name="Ollivier B."/>
            <person name="Poulain J."/>
            <person name="Schoch C.L."/>
            <person name="Simon A."/>
            <person name="Spatafora J.W."/>
            <person name="Stachowiak A."/>
            <person name="Turgeon B.G."/>
            <person name="Tyler B.M."/>
            <person name="Vincent D."/>
            <person name="Weissenbach J."/>
            <person name="Amselem J."/>
            <person name="Quesneville H."/>
            <person name="Oliver R.P."/>
            <person name="Wincker P."/>
            <person name="Balesdent M.-H."/>
            <person name="Howlett B.J."/>
        </authorList>
    </citation>
    <scope>NUCLEOTIDE SEQUENCE [LARGE SCALE GENOMIC DNA]</scope>
    <source>
        <strain evidence="3">JN3 / isolate v23.1.3 / race Av1-4-5-6-7-8</strain>
    </source>
</reference>
<name>E5A360_LEPMJ</name>
<dbReference type="OMA" id="WRLGHSK"/>
<dbReference type="VEuPathDB" id="FungiDB:LEMA_P094820.1"/>
<feature type="region of interest" description="Disordered" evidence="1">
    <location>
        <begin position="1"/>
        <end position="88"/>
    </location>
</feature>
<dbReference type="InParanoid" id="E5A360"/>
<dbReference type="Proteomes" id="UP000002668">
    <property type="component" value="Genome"/>
</dbReference>